<feature type="region of interest" description="Disordered" evidence="1">
    <location>
        <begin position="75"/>
        <end position="108"/>
    </location>
</feature>
<evidence type="ECO:0000256" key="2">
    <source>
        <dbReference type="SAM" id="Phobius"/>
    </source>
</evidence>
<name>A0A841U4U7_9BACL</name>
<feature type="compositionally biased region" description="Low complexity" evidence="1">
    <location>
        <begin position="79"/>
        <end position="90"/>
    </location>
</feature>
<dbReference type="EMBL" id="JACJVR010000070">
    <property type="protein sequence ID" value="MBB6693333.1"/>
    <property type="molecule type" value="Genomic_DNA"/>
</dbReference>
<comment type="caution">
    <text evidence="4">The sequence shown here is derived from an EMBL/GenBank/DDBJ whole genome shotgun (WGS) entry which is preliminary data.</text>
</comment>
<feature type="transmembrane region" description="Helical" evidence="2">
    <location>
        <begin position="46"/>
        <end position="66"/>
    </location>
</feature>
<evidence type="ECO:0000313" key="4">
    <source>
        <dbReference type="EMBL" id="MBB6693333.1"/>
    </source>
</evidence>
<proteinExistence type="predicted"/>
<keyword evidence="2" id="KW-0812">Transmembrane</keyword>
<feature type="compositionally biased region" description="Pro residues" evidence="1">
    <location>
        <begin position="91"/>
        <end position="105"/>
    </location>
</feature>
<dbReference type="Pfam" id="PF14285">
    <property type="entry name" value="DUF4367"/>
    <property type="match status" value="1"/>
</dbReference>
<dbReference type="RefSeq" id="WP_185137312.1">
    <property type="nucleotide sequence ID" value="NZ_JACJVR010000070.1"/>
</dbReference>
<accession>A0A841U4U7</accession>
<dbReference type="Proteomes" id="UP000553776">
    <property type="component" value="Unassembled WGS sequence"/>
</dbReference>
<protein>
    <submittedName>
        <fullName evidence="4">DUF4367 domain-containing protein</fullName>
    </submittedName>
</protein>
<keyword evidence="2" id="KW-1133">Transmembrane helix</keyword>
<gene>
    <name evidence="4" type="ORF">H7B90_18160</name>
</gene>
<sequence length="230" mass="25624">MKELEALKRALQEGLDGHRAGPELRRRTLERARAEVRAKEKRGARFLLLVAVPALAAFAILLFLSMSEVRQARPDDIASESTSSSSIRPSMSPPPPSSDSPPSPPRLAVSKVVIPPYMPAGYKVSEVVTETRDSRAEDAVVIRYSALDDGELEWRRSAKPNRERVEGFEPVRVGDRPAWIRTAGNGDVVLIWEDDKYKYSIVGRITEGDAKLMAQSIYIGLQDGREEEKR</sequence>
<reference evidence="4 5" key="1">
    <citation type="submission" date="2020-08" db="EMBL/GenBank/DDBJ databases">
        <title>Cohnella phylogeny.</title>
        <authorList>
            <person name="Dunlap C."/>
        </authorList>
    </citation>
    <scope>NUCLEOTIDE SEQUENCE [LARGE SCALE GENOMIC DNA]</scope>
    <source>
        <strain evidence="4 5">DSM 25239</strain>
    </source>
</reference>
<evidence type="ECO:0000256" key="1">
    <source>
        <dbReference type="SAM" id="MobiDB-lite"/>
    </source>
</evidence>
<dbReference type="AlphaFoldDB" id="A0A841U4U7"/>
<organism evidence="4 5">
    <name type="scientific">Cohnella xylanilytica</name>
    <dbReference type="NCBI Taxonomy" id="557555"/>
    <lineage>
        <taxon>Bacteria</taxon>
        <taxon>Bacillati</taxon>
        <taxon>Bacillota</taxon>
        <taxon>Bacilli</taxon>
        <taxon>Bacillales</taxon>
        <taxon>Paenibacillaceae</taxon>
        <taxon>Cohnella</taxon>
    </lineage>
</organism>
<keyword evidence="5" id="KW-1185">Reference proteome</keyword>
<keyword evidence="2" id="KW-0472">Membrane</keyword>
<dbReference type="InterPro" id="IPR025377">
    <property type="entry name" value="DUF4367"/>
</dbReference>
<evidence type="ECO:0000313" key="5">
    <source>
        <dbReference type="Proteomes" id="UP000553776"/>
    </source>
</evidence>
<feature type="domain" description="DUF4367" evidence="3">
    <location>
        <begin position="113"/>
        <end position="217"/>
    </location>
</feature>
<evidence type="ECO:0000259" key="3">
    <source>
        <dbReference type="Pfam" id="PF14285"/>
    </source>
</evidence>